<protein>
    <submittedName>
        <fullName evidence="2">Uncharacterized protein</fullName>
    </submittedName>
</protein>
<keyword evidence="1" id="KW-0732">Signal</keyword>
<name>A0ABT6ME20_9NOCA</name>
<gene>
    <name evidence="2" type="ORF">M2280_003799</name>
</gene>
<keyword evidence="3" id="KW-1185">Reference proteome</keyword>
<dbReference type="RefSeq" id="WP_280761866.1">
    <property type="nucleotide sequence ID" value="NZ_JARXVC010000010.1"/>
</dbReference>
<evidence type="ECO:0000313" key="3">
    <source>
        <dbReference type="Proteomes" id="UP001160334"/>
    </source>
</evidence>
<evidence type="ECO:0000256" key="1">
    <source>
        <dbReference type="SAM" id="SignalP"/>
    </source>
</evidence>
<dbReference type="Proteomes" id="UP001160334">
    <property type="component" value="Unassembled WGS sequence"/>
</dbReference>
<dbReference type="EMBL" id="JARXVC010000010">
    <property type="protein sequence ID" value="MDH6282568.1"/>
    <property type="molecule type" value="Genomic_DNA"/>
</dbReference>
<evidence type="ECO:0000313" key="2">
    <source>
        <dbReference type="EMBL" id="MDH6282568.1"/>
    </source>
</evidence>
<feature type="chain" id="PRO_5045486550" evidence="1">
    <location>
        <begin position="29"/>
        <end position="179"/>
    </location>
</feature>
<accession>A0ABT6ME20</accession>
<reference evidence="2 3" key="1">
    <citation type="submission" date="2023-04" db="EMBL/GenBank/DDBJ databases">
        <title>Forest soil microbial communities from Buena Vista Peninsula, Colon Province, Panama.</title>
        <authorList>
            <person name="Bouskill N."/>
        </authorList>
    </citation>
    <scope>NUCLEOTIDE SEQUENCE [LARGE SCALE GENOMIC DNA]</scope>
    <source>
        <strain evidence="2 3">CFH S0262</strain>
    </source>
</reference>
<proteinExistence type="predicted"/>
<sequence length="179" mass="18369">MGVSIRHAIAGGVAAAAIAIGAAAPAGAATDPLAAVAAVAAGAAVGDIAAPQGMTTQALIAAYNAGLPIYEAIETREYTGPKRSFSLTEYQRVHDIDSLNSPTAKFVTFGAAAPDHFWVLPGTLGGTININLRWYRQENVGFPMVEFEPTPQKFTNSPLVQLPDGSPSVGVALVTPPLS</sequence>
<comment type="caution">
    <text evidence="2">The sequence shown here is derived from an EMBL/GenBank/DDBJ whole genome shotgun (WGS) entry which is preliminary data.</text>
</comment>
<organism evidence="2 3">
    <name type="scientific">Prescottella agglutinans</name>
    <dbReference type="NCBI Taxonomy" id="1644129"/>
    <lineage>
        <taxon>Bacteria</taxon>
        <taxon>Bacillati</taxon>
        <taxon>Actinomycetota</taxon>
        <taxon>Actinomycetes</taxon>
        <taxon>Mycobacteriales</taxon>
        <taxon>Nocardiaceae</taxon>
        <taxon>Prescottella</taxon>
    </lineage>
</organism>
<feature type="signal peptide" evidence="1">
    <location>
        <begin position="1"/>
        <end position="28"/>
    </location>
</feature>